<name>D9PEZ5_9ZZZZ</name>
<protein>
    <submittedName>
        <fullName evidence="2">Thermonuclease</fullName>
        <ecNumber evidence="2">3.1.31.1</ecNumber>
    </submittedName>
</protein>
<dbReference type="Pfam" id="PF00565">
    <property type="entry name" value="SNase"/>
    <property type="match status" value="1"/>
</dbReference>
<evidence type="ECO:0000259" key="1">
    <source>
        <dbReference type="PROSITE" id="PS50830"/>
    </source>
</evidence>
<dbReference type="InterPro" id="IPR035437">
    <property type="entry name" value="SNase_OB-fold_sf"/>
</dbReference>
<dbReference type="GO" id="GO:1990599">
    <property type="term" value="F:3' overhang single-stranded DNA endodeoxyribonuclease activity"/>
    <property type="evidence" value="ECO:0007669"/>
    <property type="project" value="UniProtKB-EC"/>
</dbReference>
<proteinExistence type="predicted"/>
<dbReference type="AlphaFoldDB" id="D9PEZ5"/>
<comment type="caution">
    <text evidence="2">The sequence shown here is derived from an EMBL/GenBank/DDBJ whole genome shotgun (WGS) entry which is preliminary data.</text>
</comment>
<dbReference type="Gene3D" id="2.40.50.90">
    <property type="match status" value="1"/>
</dbReference>
<dbReference type="EC" id="3.1.31.1" evidence="2"/>
<organism evidence="2">
    <name type="scientific">sediment metagenome</name>
    <dbReference type="NCBI Taxonomy" id="749907"/>
    <lineage>
        <taxon>unclassified sequences</taxon>
        <taxon>metagenomes</taxon>
        <taxon>ecological metagenomes</taxon>
    </lineage>
</organism>
<dbReference type="SMART" id="SM00318">
    <property type="entry name" value="SNc"/>
    <property type="match status" value="1"/>
</dbReference>
<dbReference type="InterPro" id="IPR016071">
    <property type="entry name" value="Staphylococal_nuclease_OB-fold"/>
</dbReference>
<dbReference type="SUPFAM" id="SSF50199">
    <property type="entry name" value="Staphylococcal nuclease"/>
    <property type="match status" value="1"/>
</dbReference>
<feature type="domain" description="TNase-like" evidence="1">
    <location>
        <begin position="42"/>
        <end position="188"/>
    </location>
</feature>
<sequence>MKHQPFRKFLFFVFCSICFNLILSKDLLSQSTLDTFLGAKDKYSNIKVIKVISADTIELENSDKIKLIGLKAPDAPEHKEEVKRDKNLQLIEPELSPILTIEEEAFNFTKNLLEGKVVRLEFDVERKDDSFYSYAYVFLRENNLFVNAEIIRQGFAHLQIRPPNNKYADLLREAYREAKIQKRGLQND</sequence>
<evidence type="ECO:0000313" key="2">
    <source>
        <dbReference type="EMBL" id="EFK97862.1"/>
    </source>
</evidence>
<reference evidence="2" key="2">
    <citation type="journal article" date="2011" name="Microb. Ecol.">
        <title>Taxonomic and Functional Metagenomic Profiling of the Microbial Community in the Anoxic Sediment of a Sub-saline Shallow Lake (Laguna de Carrizo, Central Spain).</title>
        <authorList>
            <person name="Ferrer M."/>
            <person name="Guazzaroni M.E."/>
            <person name="Richter M."/>
            <person name="Garcia-Salamanca A."/>
            <person name="Yarza P."/>
            <person name="Suarez-Suarez A."/>
            <person name="Solano J."/>
            <person name="Alcaide M."/>
            <person name="van Dillewijn P."/>
            <person name="Molina-Henares M.A."/>
            <person name="Lopez-Cortes N."/>
            <person name="Al-Ramahi Y."/>
            <person name="Guerrero C."/>
            <person name="Acosta A."/>
            <person name="de Eugenio L.I."/>
            <person name="Martinez V."/>
            <person name="Marques S."/>
            <person name="Rojo F."/>
            <person name="Santero E."/>
            <person name="Genilloud O."/>
            <person name="Perez-Perez J."/>
            <person name="Rossello-Mora R."/>
            <person name="Ramos J.L."/>
        </authorList>
    </citation>
    <scope>NUCLEOTIDE SEQUENCE</scope>
</reference>
<reference evidence="2" key="1">
    <citation type="submission" date="2010-07" db="EMBL/GenBank/DDBJ databases">
        <authorList>
            <consortium name="CONSOLIDER consortium CSD2007-00005"/>
            <person name="Guazzaroni M.-E."/>
            <person name="Richter M."/>
            <person name="Garcia-Salamanca A."/>
            <person name="Yarza P."/>
            <person name="Ferrer M."/>
        </authorList>
    </citation>
    <scope>NUCLEOTIDE SEQUENCE</scope>
</reference>
<keyword evidence="2" id="KW-0378">Hydrolase</keyword>
<dbReference type="PROSITE" id="PS50830">
    <property type="entry name" value="TNASE_3"/>
    <property type="match status" value="1"/>
</dbReference>
<gene>
    <name evidence="2" type="primary">nucI</name>
    <name evidence="2" type="ORF">LDC_0073</name>
</gene>
<dbReference type="EMBL" id="ADZX01000005">
    <property type="protein sequence ID" value="EFK97862.1"/>
    <property type="molecule type" value="Genomic_DNA"/>
</dbReference>
<accession>D9PEZ5</accession>